<feature type="transmembrane region" description="Helical" evidence="9">
    <location>
        <begin position="12"/>
        <end position="34"/>
    </location>
</feature>
<evidence type="ECO:0000313" key="12">
    <source>
        <dbReference type="Proteomes" id="UP000321058"/>
    </source>
</evidence>
<comment type="function">
    <text evidence="9">Part of the tripartite ATP-independent periplasmic (TRAP) transport system.</text>
</comment>
<keyword evidence="3" id="KW-1003">Cell membrane</keyword>
<keyword evidence="12" id="KW-1185">Reference proteome</keyword>
<name>A0A512NLU0_9HYPH</name>
<evidence type="ECO:0000256" key="4">
    <source>
        <dbReference type="ARBA" id="ARBA00022519"/>
    </source>
</evidence>
<dbReference type="Pfam" id="PF04290">
    <property type="entry name" value="DctQ"/>
    <property type="match status" value="1"/>
</dbReference>
<keyword evidence="2 9" id="KW-0813">Transport</keyword>
<feature type="domain" description="Tripartite ATP-independent periplasmic transporters DctQ component" evidence="10">
    <location>
        <begin position="24"/>
        <end position="155"/>
    </location>
</feature>
<keyword evidence="7 9" id="KW-0472">Membrane</keyword>
<feature type="transmembrane region" description="Helical" evidence="9">
    <location>
        <begin position="92"/>
        <end position="114"/>
    </location>
</feature>
<sequence length="166" mass="18131">MARHIAAIPKVVVALLLVAAIVNLLIGVFLRYVMIEVTDWLDVDPIRFTWVEEVGEMMLAWLTLIGAAIGVRERSHFTLHVLTHKFSAKTQLLIERGHHVLIAVIGGIAAWYGVKLCMLNRTLATPGLEINLAVLYASVVVGGVLLVVYAISMIVAPPPVDPDVVH</sequence>
<keyword evidence="6 9" id="KW-1133">Transmembrane helix</keyword>
<comment type="subunit">
    <text evidence="9">The complex comprises the extracytoplasmic solute receptor protein and the two transmembrane proteins.</text>
</comment>
<comment type="caution">
    <text evidence="11">The sequence shown here is derived from an EMBL/GenBank/DDBJ whole genome shotgun (WGS) entry which is preliminary data.</text>
</comment>
<evidence type="ECO:0000256" key="9">
    <source>
        <dbReference type="RuleBase" id="RU369079"/>
    </source>
</evidence>
<evidence type="ECO:0000256" key="1">
    <source>
        <dbReference type="ARBA" id="ARBA00004429"/>
    </source>
</evidence>
<comment type="subcellular location">
    <subcellularLocation>
        <location evidence="1 9">Cell inner membrane</location>
        <topology evidence="1 9">Multi-pass membrane protein</topology>
    </subcellularLocation>
</comment>
<dbReference type="EMBL" id="BKAJ01000144">
    <property type="protein sequence ID" value="GEP59913.1"/>
    <property type="molecule type" value="Genomic_DNA"/>
</dbReference>
<keyword evidence="4 9" id="KW-0997">Cell inner membrane</keyword>
<dbReference type="GO" id="GO:0022857">
    <property type="term" value="F:transmembrane transporter activity"/>
    <property type="evidence" value="ECO:0007669"/>
    <property type="project" value="UniProtKB-UniRule"/>
</dbReference>
<comment type="caution">
    <text evidence="9">Lacks conserved residue(s) required for the propagation of feature annotation.</text>
</comment>
<dbReference type="Proteomes" id="UP000321058">
    <property type="component" value="Unassembled WGS sequence"/>
</dbReference>
<evidence type="ECO:0000256" key="3">
    <source>
        <dbReference type="ARBA" id="ARBA00022475"/>
    </source>
</evidence>
<evidence type="ECO:0000256" key="5">
    <source>
        <dbReference type="ARBA" id="ARBA00022692"/>
    </source>
</evidence>
<feature type="transmembrane region" description="Helical" evidence="9">
    <location>
        <begin position="134"/>
        <end position="156"/>
    </location>
</feature>
<keyword evidence="5 9" id="KW-0812">Transmembrane</keyword>
<dbReference type="AlphaFoldDB" id="A0A512NLU0"/>
<evidence type="ECO:0000256" key="8">
    <source>
        <dbReference type="ARBA" id="ARBA00038436"/>
    </source>
</evidence>
<dbReference type="GO" id="GO:0015740">
    <property type="term" value="P:C4-dicarboxylate transport"/>
    <property type="evidence" value="ECO:0007669"/>
    <property type="project" value="TreeGrafter"/>
</dbReference>
<dbReference type="InterPro" id="IPR007387">
    <property type="entry name" value="TRAP_DctQ"/>
</dbReference>
<dbReference type="OrthoDB" id="4964541at2"/>
<reference evidence="11 12" key="1">
    <citation type="submission" date="2019-07" db="EMBL/GenBank/DDBJ databases">
        <title>Whole genome shotgun sequence of Reyranella soli NBRC 108950.</title>
        <authorList>
            <person name="Hosoyama A."/>
            <person name="Uohara A."/>
            <person name="Ohji S."/>
            <person name="Ichikawa N."/>
        </authorList>
    </citation>
    <scope>NUCLEOTIDE SEQUENCE [LARGE SCALE GENOMIC DNA]</scope>
    <source>
        <strain evidence="11 12">NBRC 108950</strain>
    </source>
</reference>
<comment type="similarity">
    <text evidence="8 9">Belongs to the TRAP transporter small permease family.</text>
</comment>
<proteinExistence type="inferred from homology"/>
<dbReference type="PANTHER" id="PTHR35011">
    <property type="entry name" value="2,3-DIKETO-L-GULONATE TRAP TRANSPORTER SMALL PERMEASE PROTEIN YIAM"/>
    <property type="match status" value="1"/>
</dbReference>
<dbReference type="PANTHER" id="PTHR35011:SF11">
    <property type="entry name" value="TRAP TRANSPORTER SMALL PERMEASE PROTEIN"/>
    <property type="match status" value="1"/>
</dbReference>
<organism evidence="11 12">
    <name type="scientific">Reyranella soli</name>
    <dbReference type="NCBI Taxonomy" id="1230389"/>
    <lineage>
        <taxon>Bacteria</taxon>
        <taxon>Pseudomonadati</taxon>
        <taxon>Pseudomonadota</taxon>
        <taxon>Alphaproteobacteria</taxon>
        <taxon>Hyphomicrobiales</taxon>
        <taxon>Reyranellaceae</taxon>
        <taxon>Reyranella</taxon>
    </lineage>
</organism>
<dbReference type="RefSeq" id="WP_147155285.1">
    <property type="nucleotide sequence ID" value="NZ_BKAJ01000144.1"/>
</dbReference>
<dbReference type="InterPro" id="IPR055348">
    <property type="entry name" value="DctQ"/>
</dbReference>
<evidence type="ECO:0000259" key="10">
    <source>
        <dbReference type="Pfam" id="PF04290"/>
    </source>
</evidence>
<gene>
    <name evidence="11" type="ORF">RSO01_70790</name>
</gene>
<dbReference type="GO" id="GO:0005886">
    <property type="term" value="C:plasma membrane"/>
    <property type="evidence" value="ECO:0007669"/>
    <property type="project" value="UniProtKB-SubCell"/>
</dbReference>
<evidence type="ECO:0000256" key="6">
    <source>
        <dbReference type="ARBA" id="ARBA00022989"/>
    </source>
</evidence>
<evidence type="ECO:0000256" key="2">
    <source>
        <dbReference type="ARBA" id="ARBA00022448"/>
    </source>
</evidence>
<accession>A0A512NLU0</accession>
<evidence type="ECO:0000313" key="11">
    <source>
        <dbReference type="EMBL" id="GEP59913.1"/>
    </source>
</evidence>
<evidence type="ECO:0000256" key="7">
    <source>
        <dbReference type="ARBA" id="ARBA00023136"/>
    </source>
</evidence>
<protein>
    <recommendedName>
        <fullName evidence="9">TRAP transporter small permease protein</fullName>
    </recommendedName>
</protein>